<dbReference type="InterPro" id="IPR004381">
    <property type="entry name" value="Glycerate_kinase"/>
</dbReference>
<dbReference type="GO" id="GO:0008887">
    <property type="term" value="F:glycerate kinase activity"/>
    <property type="evidence" value="ECO:0007669"/>
    <property type="project" value="UniProtKB-UniRule"/>
</dbReference>
<keyword evidence="6" id="KW-1185">Reference proteome</keyword>
<dbReference type="InterPro" id="IPR018193">
    <property type="entry name" value="Glyc_kinase_flavodox-like_fold"/>
</dbReference>
<organism evidence="5 6">
    <name type="scientific">Parazoarcus communis SWub3 = DSM 12120</name>
    <dbReference type="NCBI Taxonomy" id="1121029"/>
    <lineage>
        <taxon>Bacteria</taxon>
        <taxon>Pseudomonadati</taxon>
        <taxon>Pseudomonadota</taxon>
        <taxon>Betaproteobacteria</taxon>
        <taxon>Rhodocyclales</taxon>
        <taxon>Zoogloeaceae</taxon>
        <taxon>Parazoarcus</taxon>
    </lineage>
</organism>
<evidence type="ECO:0000256" key="2">
    <source>
        <dbReference type="ARBA" id="ARBA00022679"/>
    </source>
</evidence>
<proteinExistence type="inferred from homology"/>
<evidence type="ECO:0000256" key="4">
    <source>
        <dbReference type="PIRNR" id="PIRNR006078"/>
    </source>
</evidence>
<dbReference type="InterPro" id="IPR036129">
    <property type="entry name" value="Glycerate_kinase_sf"/>
</dbReference>
<dbReference type="GO" id="GO:0031388">
    <property type="term" value="P:organic acid phosphorylation"/>
    <property type="evidence" value="ECO:0007669"/>
    <property type="project" value="UniProtKB-UniRule"/>
</dbReference>
<dbReference type="PANTHER" id="PTHR21599:SF0">
    <property type="entry name" value="GLYCERATE KINASE"/>
    <property type="match status" value="1"/>
</dbReference>
<evidence type="ECO:0000313" key="6">
    <source>
        <dbReference type="Proteomes" id="UP000248259"/>
    </source>
</evidence>
<dbReference type="EMBL" id="QKOE01000002">
    <property type="protein sequence ID" value="PZA17684.1"/>
    <property type="molecule type" value="Genomic_DNA"/>
</dbReference>
<evidence type="ECO:0000313" key="5">
    <source>
        <dbReference type="EMBL" id="PZA17684.1"/>
    </source>
</evidence>
<evidence type="ECO:0000256" key="1">
    <source>
        <dbReference type="ARBA" id="ARBA00006284"/>
    </source>
</evidence>
<sequence>MKIVIAPDSYKESLSALEVARAIEAGFRAVLPQADYVCIPVADGGEGTVEAMVAATGGRRVPVTVSGPLGTPVEAFYGMTGDGRTVIIEMAAASGLMWVPVAARNPLLTSSRGTGELIRAALDAGVRHLILGIGGSATNDAGAGMLQALGVRLLDAEGRDLAPGGGALAGLARIDCTGLDARLAACRIEVACDVDNPLIGVRGASAVFGPQKGATPDMVSRLDASLAHFADIVERDLGVAVATVAGAGAAGGMGAAMLAFFGASLRPGVDIVTAALGLEAQLIDADLVITGEGRIDSQTLRGKTPIGVARLARRYGKPVIAIAGSVGADADALYEHGIDAVFGTVPGPCSLEQALADAAVNVERTARNIAAMLRMGPPR</sequence>
<dbReference type="Pfam" id="PF02595">
    <property type="entry name" value="Gly_kinase"/>
    <property type="match status" value="1"/>
</dbReference>
<dbReference type="OrthoDB" id="9774290at2"/>
<dbReference type="InterPro" id="IPR018197">
    <property type="entry name" value="Glycerate_kinase_RE-like"/>
</dbReference>
<dbReference type="AlphaFoldDB" id="A0A323UZ61"/>
<dbReference type="Proteomes" id="UP000248259">
    <property type="component" value="Unassembled WGS sequence"/>
</dbReference>
<dbReference type="NCBIfam" id="TIGR00045">
    <property type="entry name" value="glycerate kinase"/>
    <property type="match status" value="1"/>
</dbReference>
<reference evidence="5 6" key="1">
    <citation type="submission" date="2018-06" db="EMBL/GenBank/DDBJ databases">
        <title>Azoarcus communis strain SWub3 genome.</title>
        <authorList>
            <person name="Zorraquino Salvo V."/>
            <person name="Toubiana D."/>
            <person name="Blumwald E."/>
        </authorList>
    </citation>
    <scope>NUCLEOTIDE SEQUENCE [LARGE SCALE GENOMIC DNA]</scope>
    <source>
        <strain evidence="5 6">SWub3</strain>
    </source>
</reference>
<comment type="caution">
    <text evidence="5">The sequence shown here is derived from an EMBL/GenBank/DDBJ whole genome shotgun (WGS) entry which is preliminary data.</text>
</comment>
<dbReference type="PANTHER" id="PTHR21599">
    <property type="entry name" value="GLYCERATE KINASE"/>
    <property type="match status" value="1"/>
</dbReference>
<dbReference type="SUPFAM" id="SSF110738">
    <property type="entry name" value="Glycerate kinase I"/>
    <property type="match status" value="1"/>
</dbReference>
<name>A0A323UZ61_9RHOO</name>
<dbReference type="RefSeq" id="WP_110523030.1">
    <property type="nucleotide sequence ID" value="NZ_QKOE01000002.1"/>
</dbReference>
<protein>
    <submittedName>
        <fullName evidence="5">Glycerate kinase</fullName>
    </submittedName>
</protein>
<evidence type="ECO:0000256" key="3">
    <source>
        <dbReference type="ARBA" id="ARBA00022777"/>
    </source>
</evidence>
<accession>A0A323UZ61</accession>
<keyword evidence="3 4" id="KW-0418">Kinase</keyword>
<dbReference type="PIRSF" id="PIRSF006078">
    <property type="entry name" value="GlxK"/>
    <property type="match status" value="1"/>
</dbReference>
<keyword evidence="2 4" id="KW-0808">Transferase</keyword>
<comment type="similarity">
    <text evidence="1 4">Belongs to the glycerate kinase type-1 family.</text>
</comment>
<dbReference type="Gene3D" id="3.40.50.10350">
    <property type="entry name" value="Glycerate kinase, domain 1"/>
    <property type="match status" value="1"/>
</dbReference>
<dbReference type="Gene3D" id="3.90.1510.10">
    <property type="entry name" value="Glycerate kinase, domain 2"/>
    <property type="match status" value="1"/>
</dbReference>
<gene>
    <name evidence="5" type="ORF">DNK49_03915</name>
</gene>